<evidence type="ECO:0000313" key="3">
    <source>
        <dbReference type="Proteomes" id="UP000616724"/>
    </source>
</evidence>
<dbReference type="AlphaFoldDB" id="A0A8J3RCQ7"/>
<protein>
    <submittedName>
        <fullName evidence="2">Uncharacterized protein</fullName>
    </submittedName>
</protein>
<organism evidence="2 3">
    <name type="scientific">Planobispora longispora</name>
    <dbReference type="NCBI Taxonomy" id="28887"/>
    <lineage>
        <taxon>Bacteria</taxon>
        <taxon>Bacillati</taxon>
        <taxon>Actinomycetota</taxon>
        <taxon>Actinomycetes</taxon>
        <taxon>Streptosporangiales</taxon>
        <taxon>Streptosporangiaceae</taxon>
        <taxon>Planobispora</taxon>
    </lineage>
</organism>
<sequence>MVQVMRGPQWGTRRPTAVAAVVGLVLAVVLSAAAPSPWSGGWRSAGTGAALWVLQGTDTHPSTAPRALSGGAEHLPAPGQPRSLTFTGTSAEVPVLVRLARYDVRPAGDPRRVAQRAVTPRSPPAR</sequence>
<name>A0A8J3RCQ7_9ACTN</name>
<accession>A0A8J3RCQ7</accession>
<comment type="caution">
    <text evidence="2">The sequence shown here is derived from an EMBL/GenBank/DDBJ whole genome shotgun (WGS) entry which is preliminary data.</text>
</comment>
<dbReference type="EMBL" id="BOOH01000001">
    <property type="protein sequence ID" value="GIH73706.1"/>
    <property type="molecule type" value="Genomic_DNA"/>
</dbReference>
<keyword evidence="3" id="KW-1185">Reference proteome</keyword>
<reference evidence="2 3" key="1">
    <citation type="submission" date="2021-01" db="EMBL/GenBank/DDBJ databases">
        <title>Whole genome shotgun sequence of Planobispora longispora NBRC 13918.</title>
        <authorList>
            <person name="Komaki H."/>
            <person name="Tamura T."/>
        </authorList>
    </citation>
    <scope>NUCLEOTIDE SEQUENCE [LARGE SCALE GENOMIC DNA]</scope>
    <source>
        <strain evidence="2 3">NBRC 13918</strain>
    </source>
</reference>
<gene>
    <name evidence="2" type="ORF">Plo01_01350</name>
</gene>
<feature type="region of interest" description="Disordered" evidence="1">
    <location>
        <begin position="58"/>
        <end position="87"/>
    </location>
</feature>
<evidence type="ECO:0000256" key="1">
    <source>
        <dbReference type="SAM" id="MobiDB-lite"/>
    </source>
</evidence>
<evidence type="ECO:0000313" key="2">
    <source>
        <dbReference type="EMBL" id="GIH73706.1"/>
    </source>
</evidence>
<dbReference type="Proteomes" id="UP000616724">
    <property type="component" value="Unassembled WGS sequence"/>
</dbReference>
<proteinExistence type="predicted"/>